<evidence type="ECO:0000256" key="1">
    <source>
        <dbReference type="SAM" id="MobiDB-lite"/>
    </source>
</evidence>
<proteinExistence type="predicted"/>
<dbReference type="EMBL" id="JAUEDK010000060">
    <property type="protein sequence ID" value="MDN0077285.1"/>
    <property type="molecule type" value="Genomic_DNA"/>
</dbReference>
<dbReference type="InterPro" id="IPR051675">
    <property type="entry name" value="Endo/Exo/Phosphatase_dom_1"/>
</dbReference>
<dbReference type="Proteomes" id="UP001168540">
    <property type="component" value="Unassembled WGS sequence"/>
</dbReference>
<keyword evidence="2" id="KW-0732">Signal</keyword>
<dbReference type="InterPro" id="IPR010994">
    <property type="entry name" value="RuvA_2-like"/>
</dbReference>
<feature type="chain" id="PRO_5045412255" evidence="2">
    <location>
        <begin position="21"/>
        <end position="119"/>
    </location>
</feature>
<protein>
    <submittedName>
        <fullName evidence="4">Helix-hairpin-helix domain-containing protein</fullName>
    </submittedName>
</protein>
<dbReference type="NCBIfam" id="TIGR00426">
    <property type="entry name" value="competence protein ComEA helix-hairpin-helix repeat region"/>
    <property type="match status" value="1"/>
</dbReference>
<feature type="compositionally biased region" description="Low complexity" evidence="1">
    <location>
        <begin position="85"/>
        <end position="104"/>
    </location>
</feature>
<dbReference type="InterPro" id="IPR003583">
    <property type="entry name" value="Hlx-hairpin-Hlx_DNA-bd_motif"/>
</dbReference>
<feature type="compositionally biased region" description="Basic and acidic residues" evidence="1">
    <location>
        <begin position="110"/>
        <end position="119"/>
    </location>
</feature>
<dbReference type="Gene3D" id="1.10.150.280">
    <property type="entry name" value="AF1531-like domain"/>
    <property type="match status" value="1"/>
</dbReference>
<dbReference type="InterPro" id="IPR004509">
    <property type="entry name" value="Competence_ComEA_HhH"/>
</dbReference>
<dbReference type="RefSeq" id="WP_289831932.1">
    <property type="nucleotide sequence ID" value="NZ_JAUEDK010000060.1"/>
</dbReference>
<sequence>MKKLLALFVGLFLFASAAFAAVNINTANLQELESLSGIGPSKAQAIIDYRTKNGPFKSVDDLKNVKGIGDKTLEKLRKDVAVTGKTTVPTPAGKAAAKPTGKDTATSKKPLVDPTKKTQ</sequence>
<organism evidence="4 5">
    <name type="scientific">Crenobacter oryzisoli</name>
    <dbReference type="NCBI Taxonomy" id="3056844"/>
    <lineage>
        <taxon>Bacteria</taxon>
        <taxon>Pseudomonadati</taxon>
        <taxon>Pseudomonadota</taxon>
        <taxon>Betaproteobacteria</taxon>
        <taxon>Neisseriales</taxon>
        <taxon>Neisseriaceae</taxon>
        <taxon>Crenobacter</taxon>
    </lineage>
</organism>
<gene>
    <name evidence="4" type="ORF">QU481_20845</name>
</gene>
<evidence type="ECO:0000313" key="4">
    <source>
        <dbReference type="EMBL" id="MDN0077285.1"/>
    </source>
</evidence>
<evidence type="ECO:0000256" key="2">
    <source>
        <dbReference type="SAM" id="SignalP"/>
    </source>
</evidence>
<feature type="region of interest" description="Disordered" evidence="1">
    <location>
        <begin position="84"/>
        <end position="119"/>
    </location>
</feature>
<dbReference type="SUPFAM" id="SSF47781">
    <property type="entry name" value="RuvA domain 2-like"/>
    <property type="match status" value="1"/>
</dbReference>
<dbReference type="Pfam" id="PF12836">
    <property type="entry name" value="HHH_3"/>
    <property type="match status" value="1"/>
</dbReference>
<evidence type="ECO:0000313" key="5">
    <source>
        <dbReference type="Proteomes" id="UP001168540"/>
    </source>
</evidence>
<keyword evidence="5" id="KW-1185">Reference proteome</keyword>
<name>A0ABT7XU79_9NEIS</name>
<reference evidence="4" key="1">
    <citation type="submission" date="2023-06" db="EMBL/GenBank/DDBJ databases">
        <authorList>
            <person name="Zhang S."/>
        </authorList>
    </citation>
    <scope>NUCLEOTIDE SEQUENCE</scope>
    <source>
        <strain evidence="4">SG2303</strain>
    </source>
</reference>
<evidence type="ECO:0000259" key="3">
    <source>
        <dbReference type="SMART" id="SM00278"/>
    </source>
</evidence>
<dbReference type="PANTHER" id="PTHR21180:SF32">
    <property type="entry name" value="ENDONUCLEASE_EXONUCLEASE_PHOSPHATASE FAMILY DOMAIN-CONTAINING PROTEIN 1"/>
    <property type="match status" value="1"/>
</dbReference>
<comment type="caution">
    <text evidence="4">The sequence shown here is derived from an EMBL/GenBank/DDBJ whole genome shotgun (WGS) entry which is preliminary data.</text>
</comment>
<feature type="domain" description="Helix-hairpin-helix DNA-binding motif class 1" evidence="3">
    <location>
        <begin position="60"/>
        <end position="79"/>
    </location>
</feature>
<feature type="domain" description="Helix-hairpin-helix DNA-binding motif class 1" evidence="3">
    <location>
        <begin position="30"/>
        <end position="49"/>
    </location>
</feature>
<feature type="signal peptide" evidence="2">
    <location>
        <begin position="1"/>
        <end position="20"/>
    </location>
</feature>
<dbReference type="SMART" id="SM00278">
    <property type="entry name" value="HhH1"/>
    <property type="match status" value="2"/>
</dbReference>
<dbReference type="PANTHER" id="PTHR21180">
    <property type="entry name" value="ENDONUCLEASE/EXONUCLEASE/PHOSPHATASE FAMILY DOMAIN-CONTAINING PROTEIN 1"/>
    <property type="match status" value="1"/>
</dbReference>
<accession>A0ABT7XU79</accession>